<protein>
    <recommendedName>
        <fullName evidence="2">Alpha-(1,6)-fucosyltransferase N- and catalytic domain-containing protein</fullName>
    </recommendedName>
</protein>
<dbReference type="PANTHER" id="PTHR13132:SF29">
    <property type="entry name" value="ALPHA-(1,6)-FUCOSYLTRANSFERASE"/>
    <property type="match status" value="1"/>
</dbReference>
<name>A0A3P7M2J0_DIBLA</name>
<keyword evidence="1" id="KW-0812">Transmembrane</keyword>
<proteinExistence type="predicted"/>
<dbReference type="EMBL" id="UYRU01065929">
    <property type="protein sequence ID" value="VDN16468.1"/>
    <property type="molecule type" value="Genomic_DNA"/>
</dbReference>
<dbReference type="PANTHER" id="PTHR13132">
    <property type="entry name" value="ALPHA- 1,6 -FUCOSYLTRANSFERASE"/>
    <property type="match status" value="1"/>
</dbReference>
<dbReference type="GO" id="GO:0006487">
    <property type="term" value="P:protein N-linked glycosylation"/>
    <property type="evidence" value="ECO:0007669"/>
    <property type="project" value="TreeGrafter"/>
</dbReference>
<dbReference type="InterPro" id="IPR045573">
    <property type="entry name" value="Fut8_N_cat"/>
</dbReference>
<feature type="transmembrane region" description="Helical" evidence="1">
    <location>
        <begin position="6"/>
        <end position="27"/>
    </location>
</feature>
<accession>A0A3P7M2J0</accession>
<dbReference type="OrthoDB" id="6435034at2759"/>
<evidence type="ECO:0000256" key="1">
    <source>
        <dbReference type="SAM" id="Phobius"/>
    </source>
</evidence>
<organism evidence="3 4">
    <name type="scientific">Dibothriocephalus latus</name>
    <name type="common">Fish tapeworm</name>
    <name type="synonym">Diphyllobothrium latum</name>
    <dbReference type="NCBI Taxonomy" id="60516"/>
    <lineage>
        <taxon>Eukaryota</taxon>
        <taxon>Metazoa</taxon>
        <taxon>Spiralia</taxon>
        <taxon>Lophotrochozoa</taxon>
        <taxon>Platyhelminthes</taxon>
        <taxon>Cestoda</taxon>
        <taxon>Eucestoda</taxon>
        <taxon>Diphyllobothriidea</taxon>
        <taxon>Diphyllobothriidae</taxon>
        <taxon>Dibothriocephalus</taxon>
    </lineage>
</organism>
<dbReference type="Proteomes" id="UP000281553">
    <property type="component" value="Unassembled WGS sequence"/>
</dbReference>
<evidence type="ECO:0000313" key="3">
    <source>
        <dbReference type="EMBL" id="VDN16468.1"/>
    </source>
</evidence>
<dbReference type="AlphaFoldDB" id="A0A3P7M2J0"/>
<dbReference type="Pfam" id="PF19745">
    <property type="entry name" value="FUT8_N_cat"/>
    <property type="match status" value="1"/>
</dbReference>
<keyword evidence="4" id="KW-1185">Reference proteome</keyword>
<keyword evidence="1" id="KW-0472">Membrane</keyword>
<feature type="non-terminal residue" evidence="3">
    <location>
        <position position="241"/>
    </location>
</feature>
<evidence type="ECO:0000259" key="2">
    <source>
        <dbReference type="Pfam" id="PF19745"/>
    </source>
</evidence>
<evidence type="ECO:0000313" key="4">
    <source>
        <dbReference type="Proteomes" id="UP000281553"/>
    </source>
</evidence>
<sequence>MRTDKAILRSLCITILILCLLLGLRFYSGIISPKQRVQIVPHERYTTRPGKLPNTDALFRQARFILTEVWRLSNAQFRTVHNQTSPLAGKLHSLLSQATLQLTARMTLLEKLSGHRERRRQAVDALSAEFRSRLSRLQNPPDCNRSHFALGNSKYEPICGYGCTAHTVAWKLSYTFATNRTLLIAPNDWKSFFLPVSNCSQIDVPAGQPEFGFQDYAIRGIKGSYRPPAMPREWSARLAGL</sequence>
<gene>
    <name evidence="3" type="ORF">DILT_LOCUS12299</name>
</gene>
<reference evidence="3 4" key="1">
    <citation type="submission" date="2018-11" db="EMBL/GenBank/DDBJ databases">
        <authorList>
            <consortium name="Pathogen Informatics"/>
        </authorList>
    </citation>
    <scope>NUCLEOTIDE SEQUENCE [LARGE SCALE GENOMIC DNA]</scope>
</reference>
<dbReference type="GO" id="GO:0046921">
    <property type="term" value="F:alpha-(1-&gt;6)-fucosyltransferase activity"/>
    <property type="evidence" value="ECO:0007669"/>
    <property type="project" value="TreeGrafter"/>
</dbReference>
<feature type="domain" description="Alpha-(1,6)-fucosyltransferase N- and catalytic" evidence="2">
    <location>
        <begin position="56"/>
        <end position="202"/>
    </location>
</feature>
<keyword evidence="1" id="KW-1133">Transmembrane helix</keyword>